<feature type="transmembrane region" description="Helical" evidence="1">
    <location>
        <begin position="41"/>
        <end position="62"/>
    </location>
</feature>
<gene>
    <name evidence="2" type="ORF">W59_27381</name>
</gene>
<keyword evidence="1" id="KW-0812">Transmembrane</keyword>
<feature type="transmembrane region" description="Helical" evidence="1">
    <location>
        <begin position="247"/>
        <end position="267"/>
    </location>
</feature>
<dbReference type="EMBL" id="AJJH01000149">
    <property type="protein sequence ID" value="EID75856.1"/>
    <property type="molecule type" value="Genomic_DNA"/>
</dbReference>
<comment type="caution">
    <text evidence="2">The sequence shown here is derived from an EMBL/GenBank/DDBJ whole genome shotgun (WGS) entry which is preliminary data.</text>
</comment>
<dbReference type="PATRIC" id="fig|1165867.3.peg.5605"/>
<sequence length="448" mass="47273">MFHRGSTLTRDVHELDESMLVEPESRRPFWRTFLASTPGRLSVLAVVLVAAALTAGVVALAVTDARQREIDTLRTHSEPLADAAQSLYSSLSIADAAATTSFLFGGSEPVGVRERYNQAVGDAANTLVTASTGVSAADAEAVGLLSEISRRFAEYTSLIATARANDRSGNPVGLTYLGNASSMLQGTILPLAHRLCTEQWTLVATTQTRTTRLPVLAFAVTTSALLGLVLAQVYLARKSRRLINPGLVVAALLMAGLLVWSVAALMVSTAAAERARTAGTQPLSALVTARILAQQARADEMLGMLRRGSDSQSEVDFSRHSTVLSEILAQHRNTSRGGVADAPVADAATALDGWRDTHTVLQDRLGNGDYPGAGALAVGPGDDASTARFAALDDALRSAIDKLRDEEREASDDAYRATSLLPVGALVLGVLCGFAVGGGIWPRLNEYH</sequence>
<dbReference type="Proteomes" id="UP000006447">
    <property type="component" value="Unassembled WGS sequence"/>
</dbReference>
<organism evidence="2 3">
    <name type="scientific">Rhodococcus opacus RKJ300 = JCM 13270</name>
    <dbReference type="NCBI Taxonomy" id="1165867"/>
    <lineage>
        <taxon>Bacteria</taxon>
        <taxon>Bacillati</taxon>
        <taxon>Actinomycetota</taxon>
        <taxon>Actinomycetes</taxon>
        <taxon>Mycobacteriales</taxon>
        <taxon>Nocardiaceae</taxon>
        <taxon>Rhodococcus</taxon>
    </lineage>
</organism>
<protein>
    <submittedName>
        <fullName evidence="2">Uncharacterized protein</fullName>
    </submittedName>
</protein>
<keyword evidence="1" id="KW-1133">Transmembrane helix</keyword>
<keyword evidence="1" id="KW-0472">Membrane</keyword>
<name>I0WHJ0_RHOOP</name>
<feature type="transmembrane region" description="Helical" evidence="1">
    <location>
        <begin position="215"/>
        <end position="235"/>
    </location>
</feature>
<reference evidence="2 3" key="1">
    <citation type="journal article" date="2012" name="J. Bacteriol.">
        <title>Draft genome sequence of the nitrophenol-degrading actinomycete Rhodococcus imtechensis RKJ300.</title>
        <authorList>
            <person name="Vikram S."/>
            <person name="Kumar S."/>
            <person name="Subramanian S."/>
            <person name="Raghava G.P."/>
        </authorList>
    </citation>
    <scope>NUCLEOTIDE SEQUENCE [LARGE SCALE GENOMIC DNA]</scope>
    <source>
        <strain evidence="2 3">RKJ300</strain>
    </source>
</reference>
<accession>I0WHJ0</accession>
<evidence type="ECO:0000256" key="1">
    <source>
        <dbReference type="SAM" id="Phobius"/>
    </source>
</evidence>
<dbReference type="RefSeq" id="WP_007299888.1">
    <property type="nucleotide sequence ID" value="NZ_AJJH01000149.1"/>
</dbReference>
<feature type="transmembrane region" description="Helical" evidence="1">
    <location>
        <begin position="420"/>
        <end position="441"/>
    </location>
</feature>
<evidence type="ECO:0000313" key="3">
    <source>
        <dbReference type="Proteomes" id="UP000006447"/>
    </source>
</evidence>
<evidence type="ECO:0000313" key="2">
    <source>
        <dbReference type="EMBL" id="EID75856.1"/>
    </source>
</evidence>
<proteinExistence type="predicted"/>
<dbReference type="AlphaFoldDB" id="I0WHJ0"/>